<evidence type="ECO:0000256" key="1">
    <source>
        <dbReference type="ARBA" id="ARBA00006484"/>
    </source>
</evidence>
<protein>
    <submittedName>
        <fullName evidence="4">NAD(P)-binding protein</fullName>
    </submittedName>
</protein>
<evidence type="ECO:0000313" key="5">
    <source>
        <dbReference type="Proteomes" id="UP000800039"/>
    </source>
</evidence>
<accession>A0A9P4GQ28</accession>
<dbReference type="InterPro" id="IPR036291">
    <property type="entry name" value="NAD(P)-bd_dom_sf"/>
</dbReference>
<dbReference type="Proteomes" id="UP000800039">
    <property type="component" value="Unassembled WGS sequence"/>
</dbReference>
<dbReference type="OrthoDB" id="191139at2759"/>
<dbReference type="EMBL" id="ML976614">
    <property type="protein sequence ID" value="KAF1850543.1"/>
    <property type="molecule type" value="Genomic_DNA"/>
</dbReference>
<evidence type="ECO:0000313" key="4">
    <source>
        <dbReference type="EMBL" id="KAF1850543.1"/>
    </source>
</evidence>
<evidence type="ECO:0000256" key="2">
    <source>
        <dbReference type="ARBA" id="ARBA00022857"/>
    </source>
</evidence>
<comment type="caution">
    <text evidence="4">The sequence shown here is derived from an EMBL/GenBank/DDBJ whole genome shotgun (WGS) entry which is preliminary data.</text>
</comment>
<dbReference type="PANTHER" id="PTHR24320:SF282">
    <property type="entry name" value="WW DOMAIN-CONTAINING OXIDOREDUCTASE"/>
    <property type="match status" value="1"/>
</dbReference>
<name>A0A9P4GQ28_9PLEO</name>
<evidence type="ECO:0000256" key="3">
    <source>
        <dbReference type="ARBA" id="ARBA00023002"/>
    </source>
</evidence>
<dbReference type="Gene3D" id="3.40.50.720">
    <property type="entry name" value="NAD(P)-binding Rossmann-like Domain"/>
    <property type="match status" value="1"/>
</dbReference>
<keyword evidence="5" id="KW-1185">Reference proteome</keyword>
<reference evidence="4" key="1">
    <citation type="submission" date="2020-01" db="EMBL/GenBank/DDBJ databases">
        <authorList>
            <consortium name="DOE Joint Genome Institute"/>
            <person name="Haridas S."/>
            <person name="Albert R."/>
            <person name="Binder M."/>
            <person name="Bloem J."/>
            <person name="Labutti K."/>
            <person name="Salamov A."/>
            <person name="Andreopoulos B."/>
            <person name="Baker S.E."/>
            <person name="Barry K."/>
            <person name="Bills G."/>
            <person name="Bluhm B.H."/>
            <person name="Cannon C."/>
            <person name="Castanera R."/>
            <person name="Culley D.E."/>
            <person name="Daum C."/>
            <person name="Ezra D."/>
            <person name="Gonzalez J.B."/>
            <person name="Henrissat B."/>
            <person name="Kuo A."/>
            <person name="Liang C."/>
            <person name="Lipzen A."/>
            <person name="Lutzoni F."/>
            <person name="Magnuson J."/>
            <person name="Mondo S."/>
            <person name="Nolan M."/>
            <person name="Ohm R."/>
            <person name="Pangilinan J."/>
            <person name="Park H.-J."/>
            <person name="Ramirez L."/>
            <person name="Alfaro M."/>
            <person name="Sun H."/>
            <person name="Tritt A."/>
            <person name="Yoshinaga Y."/>
            <person name="Zwiers L.-H."/>
            <person name="Turgeon B.G."/>
            <person name="Goodwin S.B."/>
            <person name="Spatafora J.W."/>
            <person name="Crous P.W."/>
            <person name="Grigoriev I.V."/>
        </authorList>
    </citation>
    <scope>NUCLEOTIDE SEQUENCE</scope>
    <source>
        <strain evidence="4">CBS 394.84</strain>
    </source>
</reference>
<dbReference type="GO" id="GO:0016491">
    <property type="term" value="F:oxidoreductase activity"/>
    <property type="evidence" value="ECO:0007669"/>
    <property type="project" value="UniProtKB-KW"/>
</dbReference>
<dbReference type="RefSeq" id="XP_040793106.1">
    <property type="nucleotide sequence ID" value="XM_040930675.1"/>
</dbReference>
<dbReference type="GeneID" id="63847927"/>
<sequence>MTTPPSSIASDIPPTLNLKGPYAFNPATDIPSLTGKVILITGANTGIGKQTALELARHSPAQIWVAARNAHSGEDAVVEINAVEPDVDVRCVELDLASFESVKQAAGKVVKGSSSAGRLDVLMLSAGMMGGHPGVTQEGYEKQFGTNHIGHALLLKLLTPLLLHTAEITGSPPRVISLSSAGHRNALPEGGISFETLKSSQLDISGVSKYTQSKLANVVYARQFAKHFPQLITIAIHPGEVATQLFNKGAEGGGPEIEYLAREIAPKVCVPVEEGVKNGLWAATALDVQSGRYYEPVGVLGRGSDLSRDEAFETKLWEWTQRELGGHEI</sequence>
<keyword evidence="2" id="KW-0521">NADP</keyword>
<organism evidence="4 5">
    <name type="scientific">Cucurbitaria berberidis CBS 394.84</name>
    <dbReference type="NCBI Taxonomy" id="1168544"/>
    <lineage>
        <taxon>Eukaryota</taxon>
        <taxon>Fungi</taxon>
        <taxon>Dikarya</taxon>
        <taxon>Ascomycota</taxon>
        <taxon>Pezizomycotina</taxon>
        <taxon>Dothideomycetes</taxon>
        <taxon>Pleosporomycetidae</taxon>
        <taxon>Pleosporales</taxon>
        <taxon>Pleosporineae</taxon>
        <taxon>Cucurbitariaceae</taxon>
        <taxon>Cucurbitaria</taxon>
    </lineage>
</organism>
<proteinExistence type="inferred from homology"/>
<dbReference type="InterPro" id="IPR002347">
    <property type="entry name" value="SDR_fam"/>
</dbReference>
<comment type="similarity">
    <text evidence="1">Belongs to the short-chain dehydrogenases/reductases (SDR) family.</text>
</comment>
<dbReference type="PRINTS" id="PR00081">
    <property type="entry name" value="GDHRDH"/>
</dbReference>
<dbReference type="PANTHER" id="PTHR24320">
    <property type="entry name" value="RETINOL DEHYDROGENASE"/>
    <property type="match status" value="1"/>
</dbReference>
<dbReference type="Pfam" id="PF00106">
    <property type="entry name" value="adh_short"/>
    <property type="match status" value="1"/>
</dbReference>
<gene>
    <name evidence="4" type="ORF">K460DRAFT_327530</name>
</gene>
<dbReference type="AlphaFoldDB" id="A0A9P4GQ28"/>
<keyword evidence="3" id="KW-0560">Oxidoreductase</keyword>
<dbReference type="SUPFAM" id="SSF51735">
    <property type="entry name" value="NAD(P)-binding Rossmann-fold domains"/>
    <property type="match status" value="1"/>
</dbReference>